<evidence type="ECO:0000256" key="1">
    <source>
        <dbReference type="SAM" id="SignalP"/>
    </source>
</evidence>
<accession>A0A7H0GLU0</accession>
<dbReference type="EMBL" id="CP060783">
    <property type="protein sequence ID" value="QNP49256.1"/>
    <property type="molecule type" value="Genomic_DNA"/>
</dbReference>
<reference evidence="2 3" key="1">
    <citation type="submission" date="2020-08" db="EMBL/GenBank/DDBJ databases">
        <title>Genome sequence of Diaphorobacter aerolatus KACC 16536T.</title>
        <authorList>
            <person name="Hyun D.-W."/>
            <person name="Bae J.-W."/>
        </authorList>
    </citation>
    <scope>NUCLEOTIDE SEQUENCE [LARGE SCALE GENOMIC DNA]</scope>
    <source>
        <strain evidence="2 3">KACC 16536</strain>
    </source>
</reference>
<evidence type="ECO:0008006" key="4">
    <source>
        <dbReference type="Google" id="ProtNLM"/>
    </source>
</evidence>
<evidence type="ECO:0000313" key="3">
    <source>
        <dbReference type="Proteomes" id="UP000516028"/>
    </source>
</evidence>
<gene>
    <name evidence="2" type="ORF">H9K75_03955</name>
</gene>
<feature type="chain" id="PRO_5028821739" description="Tannase/feruloyl esterase family alpha/beta hydrolase" evidence="1">
    <location>
        <begin position="20"/>
        <end position="104"/>
    </location>
</feature>
<proteinExistence type="predicted"/>
<sequence>MKPRLAAALGALGIFGAMALTGCASGNSESKSGGGKGIAAQVKESTSESGDKLVSIQPYRAACGQGQTNLQNSFQCPVIGADWTSARSGVARMTIGVPDLRAWR</sequence>
<feature type="signal peptide" evidence="1">
    <location>
        <begin position="1"/>
        <end position="19"/>
    </location>
</feature>
<dbReference type="KEGG" id="daer:H9K75_03955"/>
<dbReference type="Proteomes" id="UP000516028">
    <property type="component" value="Chromosome"/>
</dbReference>
<organism evidence="2 3">
    <name type="scientific">Diaphorobacter aerolatus</name>
    <dbReference type="NCBI Taxonomy" id="1288495"/>
    <lineage>
        <taxon>Bacteria</taxon>
        <taxon>Pseudomonadati</taxon>
        <taxon>Pseudomonadota</taxon>
        <taxon>Betaproteobacteria</taxon>
        <taxon>Burkholderiales</taxon>
        <taxon>Comamonadaceae</taxon>
        <taxon>Diaphorobacter</taxon>
    </lineage>
</organism>
<evidence type="ECO:0000313" key="2">
    <source>
        <dbReference type="EMBL" id="QNP49256.1"/>
    </source>
</evidence>
<keyword evidence="1" id="KW-0732">Signal</keyword>
<keyword evidence="3" id="KW-1185">Reference proteome</keyword>
<dbReference type="RefSeq" id="WP_187724848.1">
    <property type="nucleotide sequence ID" value="NZ_CP060783.1"/>
</dbReference>
<dbReference type="AlphaFoldDB" id="A0A7H0GLU0"/>
<dbReference type="PROSITE" id="PS51257">
    <property type="entry name" value="PROKAR_LIPOPROTEIN"/>
    <property type="match status" value="1"/>
</dbReference>
<name>A0A7H0GLU0_9BURK</name>
<protein>
    <recommendedName>
        <fullName evidence="4">Tannase/feruloyl esterase family alpha/beta hydrolase</fullName>
    </recommendedName>
</protein>